<evidence type="ECO:0000256" key="3">
    <source>
        <dbReference type="ARBA" id="ARBA00022989"/>
    </source>
</evidence>
<dbReference type="InterPro" id="IPR053009">
    <property type="entry name" value="Xanthocillin_Biosynth-Assoc"/>
</dbReference>
<protein>
    <recommendedName>
        <fullName evidence="6">TMEM205-like domain-containing protein</fullName>
    </recommendedName>
</protein>
<evidence type="ECO:0000313" key="7">
    <source>
        <dbReference type="EMBL" id="KAG7191514.1"/>
    </source>
</evidence>
<dbReference type="Pfam" id="PF13664">
    <property type="entry name" value="DUF4149"/>
    <property type="match status" value="1"/>
</dbReference>
<dbReference type="SUPFAM" id="SSF103473">
    <property type="entry name" value="MFS general substrate transporter"/>
    <property type="match status" value="1"/>
</dbReference>
<feature type="domain" description="TMEM205-like" evidence="6">
    <location>
        <begin position="45"/>
        <end position="136"/>
    </location>
</feature>
<dbReference type="PANTHER" id="PTHR23241:SF102">
    <property type="entry name" value="LD23009P"/>
    <property type="match status" value="1"/>
</dbReference>
<accession>A0A9P8AGB5</accession>
<sequence>MARQDTKIFERHYNHEYEYQLPLNEEEQYEMVFPVGLKNSVSLFVYSVTFGGGFFYSFIASPIAFQELERSQFSKVQSKVFPIYFLGQTVAPIIIGLTSAIKLCPFTKGALAVLSFCGALNCFWLLPVCRSIKEERVALEKEGKDTSEVTKRFGKFHGISTLVNMLSIISLGAYGYGLGCKLARI</sequence>
<organism evidence="7 8">
    <name type="scientific">Scheffersomyces spartinae</name>
    <dbReference type="NCBI Taxonomy" id="45513"/>
    <lineage>
        <taxon>Eukaryota</taxon>
        <taxon>Fungi</taxon>
        <taxon>Dikarya</taxon>
        <taxon>Ascomycota</taxon>
        <taxon>Saccharomycotina</taxon>
        <taxon>Pichiomycetes</taxon>
        <taxon>Debaryomycetaceae</taxon>
        <taxon>Scheffersomyces</taxon>
    </lineage>
</organism>
<evidence type="ECO:0000256" key="4">
    <source>
        <dbReference type="ARBA" id="ARBA00023136"/>
    </source>
</evidence>
<reference evidence="7" key="1">
    <citation type="submission" date="2021-03" db="EMBL/GenBank/DDBJ databases">
        <authorList>
            <person name="Palmer J.M."/>
        </authorList>
    </citation>
    <scope>NUCLEOTIDE SEQUENCE</scope>
    <source>
        <strain evidence="7">ARV_011</strain>
    </source>
</reference>
<keyword evidence="2 5" id="KW-0812">Transmembrane</keyword>
<dbReference type="GeneID" id="66116483"/>
<proteinExistence type="predicted"/>
<comment type="subcellular location">
    <subcellularLocation>
        <location evidence="1">Membrane</location>
    </subcellularLocation>
</comment>
<name>A0A9P8AGB5_9ASCO</name>
<evidence type="ECO:0000259" key="6">
    <source>
        <dbReference type="Pfam" id="PF13664"/>
    </source>
</evidence>
<keyword evidence="3 5" id="KW-1133">Transmembrane helix</keyword>
<comment type="caution">
    <text evidence="7">The sequence shown here is derived from an EMBL/GenBank/DDBJ whole genome shotgun (WGS) entry which is preliminary data.</text>
</comment>
<feature type="transmembrane region" description="Helical" evidence="5">
    <location>
        <begin position="109"/>
        <end position="126"/>
    </location>
</feature>
<dbReference type="GO" id="GO:0016020">
    <property type="term" value="C:membrane"/>
    <property type="evidence" value="ECO:0007669"/>
    <property type="project" value="UniProtKB-SubCell"/>
</dbReference>
<feature type="transmembrane region" description="Helical" evidence="5">
    <location>
        <begin position="41"/>
        <end position="59"/>
    </location>
</feature>
<keyword evidence="4 5" id="KW-0472">Membrane</keyword>
<keyword evidence="8" id="KW-1185">Reference proteome</keyword>
<feature type="transmembrane region" description="Helical" evidence="5">
    <location>
        <begin position="80"/>
        <end position="103"/>
    </location>
</feature>
<dbReference type="AlphaFoldDB" id="A0A9P8AGB5"/>
<evidence type="ECO:0000256" key="2">
    <source>
        <dbReference type="ARBA" id="ARBA00022692"/>
    </source>
</evidence>
<evidence type="ECO:0000313" key="8">
    <source>
        <dbReference type="Proteomes" id="UP000790833"/>
    </source>
</evidence>
<dbReference type="PANTHER" id="PTHR23241">
    <property type="entry name" value="LATE EMBRYOGENESIS ABUNDANT PLANTS LEA-RELATED"/>
    <property type="match status" value="1"/>
</dbReference>
<dbReference type="InterPro" id="IPR025423">
    <property type="entry name" value="TMEM205-like"/>
</dbReference>
<dbReference type="EMBL" id="JAHMUF010000028">
    <property type="protein sequence ID" value="KAG7191514.1"/>
    <property type="molecule type" value="Genomic_DNA"/>
</dbReference>
<dbReference type="OrthoDB" id="1641132at2759"/>
<dbReference type="InterPro" id="IPR036259">
    <property type="entry name" value="MFS_trans_sf"/>
</dbReference>
<evidence type="ECO:0000256" key="1">
    <source>
        <dbReference type="ARBA" id="ARBA00004370"/>
    </source>
</evidence>
<dbReference type="Proteomes" id="UP000790833">
    <property type="component" value="Unassembled WGS sequence"/>
</dbReference>
<dbReference type="RefSeq" id="XP_043047066.1">
    <property type="nucleotide sequence ID" value="XM_043193845.1"/>
</dbReference>
<gene>
    <name evidence="7" type="ORF">KQ657_003109</name>
</gene>
<evidence type="ECO:0000256" key="5">
    <source>
        <dbReference type="SAM" id="Phobius"/>
    </source>
</evidence>